<dbReference type="Pfam" id="PF13578">
    <property type="entry name" value="Methyltransf_24"/>
    <property type="match status" value="1"/>
</dbReference>
<dbReference type="InterPro" id="IPR029063">
    <property type="entry name" value="SAM-dependent_MTases_sf"/>
</dbReference>
<dbReference type="EMBL" id="UINC01140652">
    <property type="protein sequence ID" value="SVD27930.1"/>
    <property type="molecule type" value="Genomic_DNA"/>
</dbReference>
<dbReference type="PANTHER" id="PTHR37909:SF1">
    <property type="entry name" value="S-ADENOSYL-L-METHIONINE-DEPENDENT METHYLTRANSFERASES SUPERFAMILY PROTEIN"/>
    <property type="match status" value="1"/>
</dbReference>
<gene>
    <name evidence="2" type="ORF">METZ01_LOCUS380784</name>
</gene>
<keyword evidence="1" id="KW-1133">Transmembrane helix</keyword>
<feature type="transmembrane region" description="Helical" evidence="1">
    <location>
        <begin position="20"/>
        <end position="42"/>
    </location>
</feature>
<accession>A0A382U0V5</accession>
<proteinExistence type="predicted"/>
<evidence type="ECO:0000256" key="1">
    <source>
        <dbReference type="SAM" id="Phobius"/>
    </source>
</evidence>
<protein>
    <recommendedName>
        <fullName evidence="3">Methyltransferase domain-containing protein</fullName>
    </recommendedName>
</protein>
<dbReference type="PANTHER" id="PTHR37909">
    <property type="entry name" value="S-ADENOSYL-L-METHIONINE-DEPENDENT METHYLTRANSFERASES SUPERFAMILY PROTEIN"/>
    <property type="match status" value="1"/>
</dbReference>
<evidence type="ECO:0000313" key="2">
    <source>
        <dbReference type="EMBL" id="SVD27930.1"/>
    </source>
</evidence>
<reference evidence="2" key="1">
    <citation type="submission" date="2018-05" db="EMBL/GenBank/DDBJ databases">
        <authorList>
            <person name="Lanie J.A."/>
            <person name="Ng W.-L."/>
            <person name="Kazmierczak K.M."/>
            <person name="Andrzejewski T.M."/>
            <person name="Davidsen T.M."/>
            <person name="Wayne K.J."/>
            <person name="Tettelin H."/>
            <person name="Glass J.I."/>
            <person name="Rusch D."/>
            <person name="Podicherti R."/>
            <person name="Tsui H.-C.T."/>
            <person name="Winkler M.E."/>
        </authorList>
    </citation>
    <scope>NUCLEOTIDE SEQUENCE</scope>
</reference>
<keyword evidence="1" id="KW-0472">Membrane</keyword>
<keyword evidence="1" id="KW-0812">Transmembrane</keyword>
<organism evidence="2">
    <name type="scientific">marine metagenome</name>
    <dbReference type="NCBI Taxonomy" id="408172"/>
    <lineage>
        <taxon>unclassified sequences</taxon>
        <taxon>metagenomes</taxon>
        <taxon>ecological metagenomes</taxon>
    </lineage>
</organism>
<dbReference type="Gene3D" id="3.40.50.150">
    <property type="entry name" value="Vaccinia Virus protein VP39"/>
    <property type="match status" value="1"/>
</dbReference>
<feature type="transmembrane region" description="Helical" evidence="1">
    <location>
        <begin position="48"/>
        <end position="71"/>
    </location>
</feature>
<sequence>MLSMIKNKLYQLVGKTSYKWVRAIVTLVLVPIPMLVLFILLVEATTESIFFFVLWTITFYLIIFTLLIVFIKAIDRKVARSPFYFIKNLHMTSGGASPPLVGAEIGVASGTNASRILKFLNMQQLILIDPWETAIDNKNNDNNKKYLFHKNRYETTLAKFSNNSKVKIIKEFSVEAAKIFEDQYFDFIYIDGDHSYEAVINDLYAYYPKLKRFGVLCGDDYGHPSGLGVIQAVQEFSIEKQLLVNYREDNQFWMIKTAL</sequence>
<dbReference type="SUPFAM" id="SSF53335">
    <property type="entry name" value="S-adenosyl-L-methionine-dependent methyltransferases"/>
    <property type="match status" value="1"/>
</dbReference>
<name>A0A382U0V5_9ZZZZ</name>
<evidence type="ECO:0008006" key="3">
    <source>
        <dbReference type="Google" id="ProtNLM"/>
    </source>
</evidence>
<dbReference type="AlphaFoldDB" id="A0A382U0V5"/>